<name>A0ABD4U8L4_9BURK</name>
<keyword evidence="2" id="KW-1133">Transmembrane helix</keyword>
<dbReference type="RefSeq" id="WP_256870131.1">
    <property type="nucleotide sequence ID" value="NZ_JAOEGH010000006.1"/>
</dbReference>
<accession>A0ABD4U8L4</accession>
<keyword evidence="2" id="KW-0812">Transmembrane</keyword>
<reference evidence="3 4" key="2">
    <citation type="journal article" date="2017" name="Front. Microbiol.">
        <title>Genomics Reveals a Unique Clone of Burkholderia cenocepacia Harboring an Actively Excising Novel Genomic Island.</title>
        <authorList>
            <person name="Patil P.P."/>
            <person name="Mali S."/>
            <person name="Midha S."/>
            <person name="Gautam V."/>
            <person name="Dash L."/>
            <person name="Kumar S."/>
            <person name="Shastri J."/>
            <person name="Singhal L."/>
            <person name="Patil P.B."/>
        </authorList>
    </citation>
    <scope>NUCLEOTIDE SEQUENCE [LARGE SCALE GENOMIC DNA]</scope>
    <source>
        <strain evidence="3 4">BC-19</strain>
    </source>
</reference>
<evidence type="ECO:0000256" key="1">
    <source>
        <dbReference type="SAM" id="MobiDB-lite"/>
    </source>
</evidence>
<organism evidence="3 4">
    <name type="scientific">Burkholderia cenocepacia</name>
    <dbReference type="NCBI Taxonomy" id="95486"/>
    <lineage>
        <taxon>Bacteria</taxon>
        <taxon>Pseudomonadati</taxon>
        <taxon>Pseudomonadota</taxon>
        <taxon>Betaproteobacteria</taxon>
        <taxon>Burkholderiales</taxon>
        <taxon>Burkholderiaceae</taxon>
        <taxon>Burkholderia</taxon>
        <taxon>Burkholderia cepacia complex</taxon>
    </lineage>
</organism>
<dbReference type="AlphaFoldDB" id="A0ABD4U8L4"/>
<keyword evidence="2" id="KW-0472">Membrane</keyword>
<evidence type="ECO:0000313" key="3">
    <source>
        <dbReference type="EMBL" id="MCW3710660.1"/>
    </source>
</evidence>
<evidence type="ECO:0000256" key="2">
    <source>
        <dbReference type="SAM" id="Phobius"/>
    </source>
</evidence>
<comment type="caution">
    <text evidence="3">The sequence shown here is derived from an EMBL/GenBank/DDBJ whole genome shotgun (WGS) entry which is preliminary data.</text>
</comment>
<dbReference type="Proteomes" id="UP000191686">
    <property type="component" value="Unassembled WGS sequence"/>
</dbReference>
<proteinExistence type="predicted"/>
<reference evidence="3 4" key="1">
    <citation type="journal article" date="2017" name="Front. Microbiol.">
        <title>Genomics reveals a unique clone of Burkholderia cenocepacia harbouring an actively excising novel genomic island.</title>
        <authorList>
            <person name="Patil P."/>
            <person name="Mali S."/>
            <person name="Midha S."/>
            <person name="Gautam V."/>
            <person name="Dash L."/>
            <person name="Kumar S."/>
            <person name="Shastri J."/>
            <person name="Singhal L."/>
            <person name="Patil P.B."/>
        </authorList>
    </citation>
    <scope>NUCLEOTIDE SEQUENCE [LARGE SCALE GENOMIC DNA]</scope>
    <source>
        <strain evidence="3 4">BC-19</strain>
    </source>
</reference>
<dbReference type="EMBL" id="JYMX02000002">
    <property type="protein sequence ID" value="MCW3710660.1"/>
    <property type="molecule type" value="Genomic_DNA"/>
</dbReference>
<evidence type="ECO:0008006" key="5">
    <source>
        <dbReference type="Google" id="ProtNLM"/>
    </source>
</evidence>
<sequence>MRQIAEARTRHAVSNDMTQPSCSRHGCDEREAEHEACRWPTAPAAFVPVAPAASSADGVVQTFIPDRKLHRPAIRLALIAVLIVPLFAGCASTRSGATVTPPAAARKPAPADLTPGEQIDYAGHRCGNPNLYVKTHPCVYPRRNSAP</sequence>
<gene>
    <name evidence="3" type="ORF">UE95_005105</name>
</gene>
<protein>
    <recommendedName>
        <fullName evidence="5">Lipoprotein</fullName>
    </recommendedName>
</protein>
<evidence type="ECO:0000313" key="4">
    <source>
        <dbReference type="Proteomes" id="UP000191686"/>
    </source>
</evidence>
<feature type="transmembrane region" description="Helical" evidence="2">
    <location>
        <begin position="76"/>
        <end position="97"/>
    </location>
</feature>
<feature type="region of interest" description="Disordered" evidence="1">
    <location>
        <begin position="1"/>
        <end position="25"/>
    </location>
</feature>